<reference evidence="1 2" key="1">
    <citation type="journal article" date="2015" name="Microbiology (Mosc.)">
        <title>Genomics of the Weissella cibaria species with an examination of its metabolic traits.</title>
        <authorList>
            <person name="Lynch K.M."/>
            <person name="Lucid A."/>
            <person name="Arendt E.K."/>
            <person name="Sleator R.D."/>
            <person name="Lucey B."/>
            <person name="Coffey A."/>
        </authorList>
    </citation>
    <scope>NUCLEOTIDE SEQUENCE [LARGE SCALE GENOMIC DNA]</scope>
    <source>
        <strain evidence="1 2">MG1</strain>
    </source>
</reference>
<dbReference type="AlphaFoldDB" id="A0A0D1LLE3"/>
<dbReference type="Proteomes" id="UP000032287">
    <property type="component" value="Unassembled WGS sequence"/>
</dbReference>
<organism evidence="1 2">
    <name type="scientific">Weissella cibaria</name>
    <dbReference type="NCBI Taxonomy" id="137591"/>
    <lineage>
        <taxon>Bacteria</taxon>
        <taxon>Bacillati</taxon>
        <taxon>Bacillota</taxon>
        <taxon>Bacilli</taxon>
        <taxon>Lactobacillales</taxon>
        <taxon>Lactobacillaceae</taxon>
        <taxon>Weissella</taxon>
    </lineage>
</organism>
<comment type="caution">
    <text evidence="1">The sequence shown here is derived from an EMBL/GenBank/DDBJ whole genome shotgun (WGS) entry which is preliminary data.</text>
</comment>
<gene>
    <name evidence="1" type="ORF">QX99_01958</name>
</gene>
<dbReference type="EMBL" id="JWHU01000037">
    <property type="protein sequence ID" value="KIU19421.1"/>
    <property type="molecule type" value="Genomic_DNA"/>
</dbReference>
<name>A0A0D1LLE3_9LACO</name>
<protein>
    <submittedName>
        <fullName evidence="1">Uncharacterized protein</fullName>
    </submittedName>
</protein>
<proteinExistence type="predicted"/>
<evidence type="ECO:0000313" key="2">
    <source>
        <dbReference type="Proteomes" id="UP000032287"/>
    </source>
</evidence>
<dbReference type="PATRIC" id="fig|137591.25.peg.1932"/>
<keyword evidence="2" id="KW-1185">Reference proteome</keyword>
<accession>A0A0D1LLE3</accession>
<sequence>MLFMADNVAFNRFAHSGSNNHRAIIYTSLRLTVQDIS</sequence>
<evidence type="ECO:0000313" key="1">
    <source>
        <dbReference type="EMBL" id="KIU19421.1"/>
    </source>
</evidence>